<keyword evidence="1" id="KW-1133">Transmembrane helix</keyword>
<sequence>MQDRDELLNEVDEVLNEKKRLDFKYLVFMLLIISFISLALFPKIYIQQRIYFKSRDISKLKGEYDTLVEENKLINASVESIRYKNQILDTLF</sequence>
<keyword evidence="1" id="KW-0472">Membrane</keyword>
<name>T0J3D3_9BACT</name>
<dbReference type="RefSeq" id="WP_021288164.1">
    <property type="nucleotide sequence ID" value="NZ_AUPZ01000013.1"/>
</dbReference>
<organism evidence="2 3">
    <name type="scientific">Sulfurimonas hongkongensis</name>
    <dbReference type="NCBI Taxonomy" id="1172190"/>
    <lineage>
        <taxon>Bacteria</taxon>
        <taxon>Pseudomonadati</taxon>
        <taxon>Campylobacterota</taxon>
        <taxon>Epsilonproteobacteria</taxon>
        <taxon>Campylobacterales</taxon>
        <taxon>Sulfurimonadaceae</taxon>
        <taxon>Sulfurimonas</taxon>
    </lineage>
</organism>
<accession>T0J3D3</accession>
<dbReference type="EMBL" id="AUPZ01000013">
    <property type="protein sequence ID" value="EQB35525.1"/>
    <property type="molecule type" value="Genomic_DNA"/>
</dbReference>
<gene>
    <name evidence="2" type="ORF">M947_09595</name>
</gene>
<feature type="transmembrane region" description="Helical" evidence="1">
    <location>
        <begin position="25"/>
        <end position="46"/>
    </location>
</feature>
<evidence type="ECO:0008006" key="4">
    <source>
        <dbReference type="Google" id="ProtNLM"/>
    </source>
</evidence>
<evidence type="ECO:0000313" key="3">
    <source>
        <dbReference type="Proteomes" id="UP000015520"/>
    </source>
</evidence>
<dbReference type="AlphaFoldDB" id="T0J3D3"/>
<keyword evidence="3" id="KW-1185">Reference proteome</keyword>
<keyword evidence="1" id="KW-0812">Transmembrane</keyword>
<dbReference type="PATRIC" id="fig|1172190.3.peg.1854"/>
<reference evidence="2 3" key="1">
    <citation type="submission" date="2013-07" db="EMBL/GenBank/DDBJ databases">
        <title>Sulfurimonas hongkongensis AST-10 Genome Sequencing.</title>
        <authorList>
            <person name="Cai L."/>
            <person name="Zhang T."/>
        </authorList>
    </citation>
    <scope>NUCLEOTIDE SEQUENCE [LARGE SCALE GENOMIC DNA]</scope>
    <source>
        <strain evidence="2 3">AST-10</strain>
    </source>
</reference>
<evidence type="ECO:0000313" key="2">
    <source>
        <dbReference type="EMBL" id="EQB35525.1"/>
    </source>
</evidence>
<protein>
    <recommendedName>
        <fullName evidence="4">Septum formation initiator</fullName>
    </recommendedName>
</protein>
<comment type="caution">
    <text evidence="2">The sequence shown here is derived from an EMBL/GenBank/DDBJ whole genome shotgun (WGS) entry which is preliminary data.</text>
</comment>
<dbReference type="STRING" id="1172190.M947_09595"/>
<evidence type="ECO:0000256" key="1">
    <source>
        <dbReference type="SAM" id="Phobius"/>
    </source>
</evidence>
<dbReference type="Proteomes" id="UP000015520">
    <property type="component" value="Unassembled WGS sequence"/>
</dbReference>
<dbReference type="OrthoDB" id="5373140at2"/>
<proteinExistence type="predicted"/>